<feature type="compositionally biased region" description="Polar residues" evidence="1">
    <location>
        <begin position="263"/>
        <end position="278"/>
    </location>
</feature>
<reference evidence="2" key="1">
    <citation type="journal article" date="2023" name="Mol. Phylogenet. Evol.">
        <title>Genome-scale phylogeny and comparative genomics of the fungal order Sordariales.</title>
        <authorList>
            <person name="Hensen N."/>
            <person name="Bonometti L."/>
            <person name="Westerberg I."/>
            <person name="Brannstrom I.O."/>
            <person name="Guillou S."/>
            <person name="Cros-Aarteil S."/>
            <person name="Calhoun S."/>
            <person name="Haridas S."/>
            <person name="Kuo A."/>
            <person name="Mondo S."/>
            <person name="Pangilinan J."/>
            <person name="Riley R."/>
            <person name="LaButti K."/>
            <person name="Andreopoulos B."/>
            <person name="Lipzen A."/>
            <person name="Chen C."/>
            <person name="Yan M."/>
            <person name="Daum C."/>
            <person name="Ng V."/>
            <person name="Clum A."/>
            <person name="Steindorff A."/>
            <person name="Ohm R.A."/>
            <person name="Martin F."/>
            <person name="Silar P."/>
            <person name="Natvig D.O."/>
            <person name="Lalanne C."/>
            <person name="Gautier V."/>
            <person name="Ament-Velasquez S.L."/>
            <person name="Kruys A."/>
            <person name="Hutchinson M.I."/>
            <person name="Powell A.J."/>
            <person name="Barry K."/>
            <person name="Miller A.N."/>
            <person name="Grigoriev I.V."/>
            <person name="Debuchy R."/>
            <person name="Gladieux P."/>
            <person name="Hiltunen Thoren M."/>
            <person name="Johannesson H."/>
        </authorList>
    </citation>
    <scope>NUCLEOTIDE SEQUENCE</scope>
    <source>
        <strain evidence="2">CBS 958.72</strain>
    </source>
</reference>
<feature type="compositionally biased region" description="Basic and acidic residues" evidence="1">
    <location>
        <begin position="702"/>
        <end position="713"/>
    </location>
</feature>
<reference evidence="2" key="2">
    <citation type="submission" date="2023-06" db="EMBL/GenBank/DDBJ databases">
        <authorList>
            <consortium name="Lawrence Berkeley National Laboratory"/>
            <person name="Haridas S."/>
            <person name="Hensen N."/>
            <person name="Bonometti L."/>
            <person name="Westerberg I."/>
            <person name="Brannstrom I.O."/>
            <person name="Guillou S."/>
            <person name="Cros-Aarteil S."/>
            <person name="Calhoun S."/>
            <person name="Kuo A."/>
            <person name="Mondo S."/>
            <person name="Pangilinan J."/>
            <person name="Riley R."/>
            <person name="Labutti K."/>
            <person name="Andreopoulos B."/>
            <person name="Lipzen A."/>
            <person name="Chen C."/>
            <person name="Yanf M."/>
            <person name="Daum C."/>
            <person name="Ng V."/>
            <person name="Clum A."/>
            <person name="Steindorff A."/>
            <person name="Ohm R."/>
            <person name="Martin F."/>
            <person name="Silar P."/>
            <person name="Natvig D."/>
            <person name="Lalanne C."/>
            <person name="Gautier V."/>
            <person name="Ament-Velasquez S.L."/>
            <person name="Kruys A."/>
            <person name="Hutchinson M.I."/>
            <person name="Powell A.J."/>
            <person name="Barry K."/>
            <person name="Miller A.N."/>
            <person name="Grigoriev I.V."/>
            <person name="Debuchy R."/>
            <person name="Gladieux P."/>
            <person name="Thoren M.H."/>
            <person name="Johannesson H."/>
        </authorList>
    </citation>
    <scope>NUCLEOTIDE SEQUENCE</scope>
    <source>
        <strain evidence="2">CBS 958.72</strain>
    </source>
</reference>
<dbReference type="Proteomes" id="UP001287356">
    <property type="component" value="Unassembled WGS sequence"/>
</dbReference>
<accession>A0AAE0N7Q2</accession>
<feature type="compositionally biased region" description="Low complexity" evidence="1">
    <location>
        <begin position="535"/>
        <end position="544"/>
    </location>
</feature>
<feature type="compositionally biased region" description="Low complexity" evidence="1">
    <location>
        <begin position="205"/>
        <end position="215"/>
    </location>
</feature>
<keyword evidence="3" id="KW-1185">Reference proteome</keyword>
<feature type="region of interest" description="Disordered" evidence="1">
    <location>
        <begin position="234"/>
        <end position="278"/>
    </location>
</feature>
<evidence type="ECO:0000313" key="2">
    <source>
        <dbReference type="EMBL" id="KAK3373365.1"/>
    </source>
</evidence>
<feature type="region of interest" description="Disordered" evidence="1">
    <location>
        <begin position="463"/>
        <end position="598"/>
    </location>
</feature>
<name>A0AAE0N7Q2_9PEZI</name>
<feature type="compositionally biased region" description="Basic and acidic residues" evidence="1">
    <location>
        <begin position="128"/>
        <end position="140"/>
    </location>
</feature>
<evidence type="ECO:0000313" key="3">
    <source>
        <dbReference type="Proteomes" id="UP001287356"/>
    </source>
</evidence>
<sequence>MAGVEGMDFSAGGLSLENKGSDALYWQDPMDPEDDVGSADLFDQFVVLDGADSTAGEGFGQLYGATDMPISPHALAADAAPPALPTSGSSSSLHTASTAKFPPPQQYRHSRGAPPMTDLTDHPAGNPRQRDDGLFARHEVPGGGSISDSELLKLEGLTMRSPRVQVPPASASVPASPPTRSTSPRKANRLETLYTRIRDNFQGKPRPQQQQQQPLTQPPVLVPAPAMSTIKMESAGMGSRPRPFNPHLSETHMPLSPPLTGPLSDTSQQPLGTGSSSNSMGYINNYLDNPFFETPGLPFENTTGIDPHSVPIQPPQGISRAAIPSTPLQTPHLANFPLANNAAQSATWQFDASANNNPNASKMGWPSSSAAVSSSSFVTPGGQDTNRWWDAGDAMDTDAVSYQTAESRQAAFNLALQGFQFPQLPMHMPQPRSPTGPAVLHRNHGELPSAAPHQFHLDIINGHDQHHHPHHAGNAFRRTRSEQQLYQPPPPPSQQQRRPKPKAPSSGARHQPPAHQRHASGSGSGALTSPRKARTASGGSTSSPSPTPGRLQRRSASMQMLRSTPAAGSALDGGPSSPAAVRKRRSWTGRRGNVNGNANAAANASATDLNRAALAAAELNFDAMDSPHYARKPSSSAATGSSRRGSANSSASHHHNQQASDGGGGGGGRGGSSAFVNYTPSDHNLLMTGVAPSGSSKTKARRDREAQEKQRKLRETIQKAIAAAGGDARKLEDGILLDV</sequence>
<organism evidence="2 3">
    <name type="scientific">Lasiosphaeria ovina</name>
    <dbReference type="NCBI Taxonomy" id="92902"/>
    <lineage>
        <taxon>Eukaryota</taxon>
        <taxon>Fungi</taxon>
        <taxon>Dikarya</taxon>
        <taxon>Ascomycota</taxon>
        <taxon>Pezizomycotina</taxon>
        <taxon>Sordariomycetes</taxon>
        <taxon>Sordariomycetidae</taxon>
        <taxon>Sordariales</taxon>
        <taxon>Lasiosphaeriaceae</taxon>
        <taxon>Lasiosphaeria</taxon>
    </lineage>
</organism>
<feature type="compositionally biased region" description="Gly residues" evidence="1">
    <location>
        <begin position="661"/>
        <end position="671"/>
    </location>
</feature>
<dbReference type="AlphaFoldDB" id="A0AAE0N7Q2"/>
<feature type="compositionally biased region" description="Low complexity" evidence="1">
    <location>
        <begin position="78"/>
        <end position="99"/>
    </location>
</feature>
<proteinExistence type="predicted"/>
<feature type="compositionally biased region" description="Low complexity" evidence="1">
    <location>
        <begin position="161"/>
        <end position="185"/>
    </location>
</feature>
<feature type="region of interest" description="Disordered" evidence="1">
    <location>
        <begin position="78"/>
        <end position="221"/>
    </location>
</feature>
<gene>
    <name evidence="2" type="ORF">B0T24DRAFT_257985</name>
</gene>
<protein>
    <recommendedName>
        <fullName evidence="4">Developmental regulatory protein wetA</fullName>
    </recommendedName>
</protein>
<feature type="compositionally biased region" description="Low complexity" evidence="1">
    <location>
        <begin position="634"/>
        <end position="651"/>
    </location>
</feature>
<evidence type="ECO:0000256" key="1">
    <source>
        <dbReference type="SAM" id="MobiDB-lite"/>
    </source>
</evidence>
<dbReference type="EMBL" id="JAULSN010000004">
    <property type="protein sequence ID" value="KAK3373365.1"/>
    <property type="molecule type" value="Genomic_DNA"/>
</dbReference>
<feature type="region of interest" description="Disordered" evidence="1">
    <location>
        <begin position="626"/>
        <end position="713"/>
    </location>
</feature>
<evidence type="ECO:0008006" key="4">
    <source>
        <dbReference type="Google" id="ProtNLM"/>
    </source>
</evidence>
<comment type="caution">
    <text evidence="2">The sequence shown here is derived from an EMBL/GenBank/DDBJ whole genome shotgun (WGS) entry which is preliminary data.</text>
</comment>